<feature type="binding site" evidence="15">
    <location>
        <position position="91"/>
    </location>
    <ligand>
        <name>DNA</name>
        <dbReference type="ChEBI" id="CHEBI:16991"/>
    </ligand>
</feature>
<feature type="active site" description="Proton donor; for beta-elimination activity" evidence="15">
    <location>
        <position position="58"/>
    </location>
</feature>
<evidence type="ECO:0000259" key="16">
    <source>
        <dbReference type="PROSITE" id="PS51066"/>
    </source>
</evidence>
<feature type="active site" description="Proton donor; for delta-elimination activity" evidence="15">
    <location>
        <position position="261"/>
    </location>
</feature>
<dbReference type="PANTHER" id="PTHR22993:SF9">
    <property type="entry name" value="FORMAMIDOPYRIMIDINE-DNA GLYCOSYLASE"/>
    <property type="match status" value="1"/>
</dbReference>
<comment type="caution">
    <text evidence="18">The sequence shown here is derived from an EMBL/GenBank/DDBJ whole genome shotgun (WGS) entry which is preliminary data.</text>
</comment>
<evidence type="ECO:0000256" key="4">
    <source>
        <dbReference type="ARBA" id="ARBA00022723"/>
    </source>
</evidence>
<dbReference type="Proteomes" id="UP001139721">
    <property type="component" value="Unassembled WGS sequence"/>
</dbReference>
<dbReference type="HAMAP" id="MF_00103">
    <property type="entry name" value="Fapy_DNA_glycosyl"/>
    <property type="match status" value="1"/>
</dbReference>
<dbReference type="Pfam" id="PF01149">
    <property type="entry name" value="Fapy_DNA_glyco"/>
    <property type="match status" value="1"/>
</dbReference>
<comment type="catalytic activity">
    <reaction evidence="14 15">
        <text>2'-deoxyribonucleotide-(2'-deoxyribose 5'-phosphate)-2'-deoxyribonucleotide-DNA = a 3'-end 2'-deoxyribonucleotide-(2,3-dehydro-2,3-deoxyribose 5'-phosphate)-DNA + a 5'-end 5'-phospho-2'-deoxyribonucleoside-DNA + H(+)</text>
        <dbReference type="Rhea" id="RHEA:66592"/>
        <dbReference type="Rhea" id="RHEA-COMP:13180"/>
        <dbReference type="Rhea" id="RHEA-COMP:16897"/>
        <dbReference type="Rhea" id="RHEA-COMP:17067"/>
        <dbReference type="ChEBI" id="CHEBI:15378"/>
        <dbReference type="ChEBI" id="CHEBI:136412"/>
        <dbReference type="ChEBI" id="CHEBI:157695"/>
        <dbReference type="ChEBI" id="CHEBI:167181"/>
        <dbReference type="EC" id="4.2.99.18"/>
    </reaction>
</comment>
<keyword evidence="7 15" id="KW-0378">Hydrolase</keyword>
<dbReference type="GO" id="GO:0003684">
    <property type="term" value="F:damaged DNA binding"/>
    <property type="evidence" value="ECO:0007669"/>
    <property type="project" value="InterPro"/>
</dbReference>
<evidence type="ECO:0000256" key="7">
    <source>
        <dbReference type="ARBA" id="ARBA00022801"/>
    </source>
</evidence>
<dbReference type="InterPro" id="IPR020629">
    <property type="entry name" value="FPG_Glyclase"/>
</dbReference>
<keyword evidence="11 15" id="KW-0456">Lyase</keyword>
<dbReference type="GO" id="GO:0034039">
    <property type="term" value="F:8-oxo-7,8-dihydroguanine DNA N-glycosylase activity"/>
    <property type="evidence" value="ECO:0007669"/>
    <property type="project" value="TreeGrafter"/>
</dbReference>
<accession>A0A9X2D495</accession>
<feature type="domain" description="FPG-type" evidence="16">
    <location>
        <begin position="237"/>
        <end position="271"/>
    </location>
</feature>
<keyword evidence="5 15" id="KW-0227">DNA damage</keyword>
<dbReference type="SMART" id="SM01232">
    <property type="entry name" value="H2TH"/>
    <property type="match status" value="1"/>
</dbReference>
<dbReference type="EC" id="4.2.99.18" evidence="15"/>
<dbReference type="GO" id="GO:0140078">
    <property type="term" value="F:class I DNA-(apurinic or apyrimidinic site) endonuclease activity"/>
    <property type="evidence" value="ECO:0007669"/>
    <property type="project" value="UniProtKB-EC"/>
</dbReference>
<evidence type="ECO:0000313" key="18">
    <source>
        <dbReference type="EMBL" id="MCL9685272.1"/>
    </source>
</evidence>
<sequence>MPELPEVETTKQGIKPHLEDQIITRIVVRNPKLRLPVPLNINELCAGKKIVALSRRAKYILLHLSQGYILIHLGMSGHLRIVPSDTPPAKHDHLDLIMTNGLSLRYCDPRRFGLFVYLHENPNQHPLLAHLGPEPLSQDFNSDYLYKRTRNKNISIKSLIMNNEIVVGVGNIYATESLFLTGIHPLTPANKITELVCHSLTMQIKQILKSAIEAGGTTLRDFYTFDGKPGYFSVALKVYGRKKQPCFQCNALIETVVIAGRHSAFCPQCQPPCH</sequence>
<evidence type="ECO:0000256" key="14">
    <source>
        <dbReference type="ARBA" id="ARBA00044632"/>
    </source>
</evidence>
<dbReference type="GO" id="GO:0008270">
    <property type="term" value="F:zinc ion binding"/>
    <property type="evidence" value="ECO:0007669"/>
    <property type="project" value="UniProtKB-UniRule"/>
</dbReference>
<dbReference type="Gene3D" id="1.10.8.50">
    <property type="match status" value="1"/>
</dbReference>
<dbReference type="InterPro" id="IPR012319">
    <property type="entry name" value="FPG_cat"/>
</dbReference>
<dbReference type="SUPFAM" id="SSF81624">
    <property type="entry name" value="N-terminal domain of MutM-like DNA repair proteins"/>
    <property type="match status" value="1"/>
</dbReference>
<keyword evidence="13 15" id="KW-0326">Glycosidase</keyword>
<dbReference type="SMART" id="SM00898">
    <property type="entry name" value="Fapy_DNA_glyco"/>
    <property type="match status" value="1"/>
</dbReference>
<gene>
    <name evidence="15 18" type="primary">mutM</name>
    <name evidence="15" type="synonym">fpg</name>
    <name evidence="18" type="ORF">LOX96_14295</name>
</gene>
<evidence type="ECO:0000313" key="19">
    <source>
        <dbReference type="Proteomes" id="UP001139721"/>
    </source>
</evidence>
<evidence type="ECO:0000256" key="8">
    <source>
        <dbReference type="ARBA" id="ARBA00022833"/>
    </source>
</evidence>
<name>A0A9X2D495_9GAMM</name>
<dbReference type="NCBIfam" id="NF002211">
    <property type="entry name" value="PRK01103.1"/>
    <property type="match status" value="1"/>
</dbReference>
<dbReference type="GO" id="GO:0006284">
    <property type="term" value="P:base-excision repair"/>
    <property type="evidence" value="ECO:0007669"/>
    <property type="project" value="InterPro"/>
</dbReference>
<dbReference type="PROSITE" id="PS51066">
    <property type="entry name" value="ZF_FPG_2"/>
    <property type="match status" value="1"/>
</dbReference>
<dbReference type="InterPro" id="IPR035937">
    <property type="entry name" value="FPG_N"/>
</dbReference>
<evidence type="ECO:0000256" key="11">
    <source>
        <dbReference type="ARBA" id="ARBA00023239"/>
    </source>
</evidence>
<comment type="catalytic activity">
    <reaction evidence="1 15">
        <text>Hydrolysis of DNA containing ring-opened 7-methylguanine residues, releasing 2,6-diamino-4-hydroxy-5-(N-methyl)formamidopyrimidine.</text>
        <dbReference type="EC" id="3.2.2.23"/>
    </reaction>
</comment>
<keyword evidence="4 15" id="KW-0479">Metal-binding</keyword>
<evidence type="ECO:0000256" key="5">
    <source>
        <dbReference type="ARBA" id="ARBA00022763"/>
    </source>
</evidence>
<dbReference type="Pfam" id="PF06831">
    <property type="entry name" value="H2TH"/>
    <property type="match status" value="1"/>
</dbReference>
<protein>
    <recommendedName>
        <fullName evidence="15">Formamidopyrimidine-DNA glycosylase</fullName>
        <shortName evidence="15">Fapy-DNA glycosylase</shortName>
        <ecNumber evidence="15">3.2.2.23</ecNumber>
    </recommendedName>
    <alternativeName>
        <fullName evidence="15">DNA-(apurinic or apyrimidinic site) lyase MutM</fullName>
        <shortName evidence="15">AP lyase MutM</shortName>
        <ecNumber evidence="15">4.2.99.18</ecNumber>
    </alternativeName>
</protein>
<evidence type="ECO:0000259" key="17">
    <source>
        <dbReference type="PROSITE" id="PS51068"/>
    </source>
</evidence>
<dbReference type="PANTHER" id="PTHR22993">
    <property type="entry name" value="FORMAMIDOPYRIMIDINE-DNA GLYCOSYLASE"/>
    <property type="match status" value="1"/>
</dbReference>
<dbReference type="Pfam" id="PF06827">
    <property type="entry name" value="zf-FPG_IleRS"/>
    <property type="match status" value="1"/>
</dbReference>
<dbReference type="NCBIfam" id="TIGR00577">
    <property type="entry name" value="fpg"/>
    <property type="match status" value="1"/>
</dbReference>
<feature type="active site" description="Schiff-base intermediate with DNA" evidence="15">
    <location>
        <position position="2"/>
    </location>
</feature>
<dbReference type="EC" id="3.2.2.23" evidence="15"/>
<keyword evidence="8 15" id="KW-0862">Zinc</keyword>
<comment type="cofactor">
    <cofactor evidence="15">
        <name>Zn(2+)</name>
        <dbReference type="ChEBI" id="CHEBI:29105"/>
    </cofactor>
    <text evidence="15">Binds 1 zinc ion per subunit.</text>
</comment>
<organism evidence="18 19">
    <name type="scientific">Legionella maioricensis</name>
    <dbReference type="NCBI Taxonomy" id="2896528"/>
    <lineage>
        <taxon>Bacteria</taxon>
        <taxon>Pseudomonadati</taxon>
        <taxon>Pseudomonadota</taxon>
        <taxon>Gammaproteobacteria</taxon>
        <taxon>Legionellales</taxon>
        <taxon>Legionellaceae</taxon>
        <taxon>Legionella</taxon>
    </lineage>
</organism>
<dbReference type="SUPFAM" id="SSF57716">
    <property type="entry name" value="Glucocorticoid receptor-like (DNA-binding domain)"/>
    <property type="match status" value="1"/>
</dbReference>
<dbReference type="FunFam" id="1.10.8.50:FF:000003">
    <property type="entry name" value="Formamidopyrimidine-DNA glycosylase"/>
    <property type="match status" value="1"/>
</dbReference>
<dbReference type="InterPro" id="IPR010663">
    <property type="entry name" value="Znf_FPG/IleRS"/>
</dbReference>
<evidence type="ECO:0000256" key="3">
    <source>
        <dbReference type="ARBA" id="ARBA00011245"/>
    </source>
</evidence>
<feature type="domain" description="Formamidopyrimidine-DNA glycosylase catalytic" evidence="17">
    <location>
        <begin position="2"/>
        <end position="113"/>
    </location>
</feature>
<reference evidence="18" key="1">
    <citation type="submission" date="2021-11" db="EMBL/GenBank/DDBJ databases">
        <title>Legionella maioricencis sp. nov., a new species isolated from hot water samples in Mallorca.</title>
        <authorList>
            <person name="Crespi S."/>
            <person name="Drasar V."/>
            <person name="Salva-Serra F."/>
            <person name="Jaen-Luchoro D."/>
            <person name="Pineiro-Iglesias B."/>
            <person name="Aliaga F."/>
            <person name="Fernandez-Juarez V."/>
            <person name="Coll G."/>
            <person name="Moore E.R.B."/>
            <person name="Bennasar-Figueras A."/>
        </authorList>
    </citation>
    <scope>NUCLEOTIDE SEQUENCE</scope>
    <source>
        <strain evidence="18">HCPI-6</strain>
    </source>
</reference>
<dbReference type="PROSITE" id="PS51068">
    <property type="entry name" value="FPG_CAT"/>
    <property type="match status" value="1"/>
</dbReference>
<feature type="binding site" evidence="15">
    <location>
        <position position="110"/>
    </location>
    <ligand>
        <name>DNA</name>
        <dbReference type="ChEBI" id="CHEBI:16991"/>
    </ligand>
</feature>
<dbReference type="InterPro" id="IPR010979">
    <property type="entry name" value="Ribosomal_uS13-like_H2TH"/>
</dbReference>
<keyword evidence="9 15" id="KW-0238">DNA-binding</keyword>
<feature type="binding site" evidence="15">
    <location>
        <position position="152"/>
    </location>
    <ligand>
        <name>DNA</name>
        <dbReference type="ChEBI" id="CHEBI:16991"/>
    </ligand>
</feature>
<dbReference type="FunFam" id="3.20.190.10:FF:000001">
    <property type="entry name" value="Formamidopyrimidine-DNA glycosylase"/>
    <property type="match status" value="1"/>
</dbReference>
<feature type="active site" description="Proton donor" evidence="15">
    <location>
        <position position="3"/>
    </location>
</feature>
<keyword evidence="12 15" id="KW-0511">Multifunctional enzyme</keyword>
<dbReference type="InterPro" id="IPR015886">
    <property type="entry name" value="H2TH_FPG"/>
</dbReference>
<comment type="subunit">
    <text evidence="3 15">Monomer.</text>
</comment>
<dbReference type="RefSeq" id="WP_250423248.1">
    <property type="nucleotide sequence ID" value="NZ_JAJKBJ010000021.1"/>
</dbReference>
<keyword evidence="10 15" id="KW-0234">DNA repair</keyword>
<proteinExistence type="inferred from homology"/>
<evidence type="ECO:0000256" key="12">
    <source>
        <dbReference type="ARBA" id="ARBA00023268"/>
    </source>
</evidence>
<comment type="similarity">
    <text evidence="2 15">Belongs to the FPG family.</text>
</comment>
<comment type="function">
    <text evidence="15">Involved in base excision repair of DNA damaged by oxidation or by mutagenic agents. Acts as DNA glycosylase that recognizes and removes damaged bases. Has a preference for oxidized purines, such as 7,8-dihydro-8-oxoguanine (8-oxoG). Has AP (apurinic/apyrimidinic) lyase activity and introduces nicks in the DNA strand. Cleaves the DNA backbone by beta-delta elimination to generate a single-strand break at the site of the removed base with both 3'- and 5'-phosphates.</text>
</comment>
<evidence type="ECO:0000256" key="6">
    <source>
        <dbReference type="ARBA" id="ARBA00022771"/>
    </source>
</evidence>
<keyword evidence="6 15" id="KW-0863">Zinc-finger</keyword>
<dbReference type="Gene3D" id="3.20.190.10">
    <property type="entry name" value="MutM-like, N-terminal"/>
    <property type="match status" value="1"/>
</dbReference>
<evidence type="ECO:0000256" key="13">
    <source>
        <dbReference type="ARBA" id="ARBA00023295"/>
    </source>
</evidence>
<dbReference type="InterPro" id="IPR000214">
    <property type="entry name" value="Znf_DNA_glyclase/AP_lyase"/>
</dbReference>
<evidence type="ECO:0000256" key="10">
    <source>
        <dbReference type="ARBA" id="ARBA00023204"/>
    </source>
</evidence>
<keyword evidence="19" id="KW-1185">Reference proteome</keyword>
<dbReference type="SUPFAM" id="SSF46946">
    <property type="entry name" value="S13-like H2TH domain"/>
    <property type="match status" value="1"/>
</dbReference>
<evidence type="ECO:0000256" key="1">
    <source>
        <dbReference type="ARBA" id="ARBA00001668"/>
    </source>
</evidence>
<evidence type="ECO:0000256" key="9">
    <source>
        <dbReference type="ARBA" id="ARBA00023125"/>
    </source>
</evidence>
<evidence type="ECO:0000256" key="15">
    <source>
        <dbReference type="HAMAP-Rule" id="MF_00103"/>
    </source>
</evidence>
<dbReference type="CDD" id="cd08966">
    <property type="entry name" value="EcFpg-like_N"/>
    <property type="match status" value="1"/>
</dbReference>
<dbReference type="AlphaFoldDB" id="A0A9X2D495"/>
<dbReference type="EMBL" id="JAJKBJ010000021">
    <property type="protein sequence ID" value="MCL9685272.1"/>
    <property type="molecule type" value="Genomic_DNA"/>
</dbReference>
<evidence type="ECO:0000256" key="2">
    <source>
        <dbReference type="ARBA" id="ARBA00009409"/>
    </source>
</evidence>